<keyword evidence="7" id="KW-1185">Reference proteome</keyword>
<evidence type="ECO:0000256" key="4">
    <source>
        <dbReference type="SAM" id="MobiDB-lite"/>
    </source>
</evidence>
<name>A0A3A9YP08_9ACTN</name>
<dbReference type="InterPro" id="IPR050204">
    <property type="entry name" value="AraC_XylS_family_regulators"/>
</dbReference>
<reference evidence="6 7" key="1">
    <citation type="journal article" date="2014" name="Int. J. Syst. Evol. Microbiol.">
        <title>Streptomyces hoynatensis sp. nov., isolated from deep marine sediment.</title>
        <authorList>
            <person name="Veyisoglu A."/>
            <person name="Sahin N."/>
        </authorList>
    </citation>
    <scope>NUCLEOTIDE SEQUENCE [LARGE SCALE GENOMIC DNA]</scope>
    <source>
        <strain evidence="6 7">KCTC 29097</strain>
    </source>
</reference>
<dbReference type="Gene3D" id="1.10.10.60">
    <property type="entry name" value="Homeodomain-like"/>
    <property type="match status" value="2"/>
</dbReference>
<feature type="region of interest" description="Disordered" evidence="4">
    <location>
        <begin position="332"/>
        <end position="359"/>
    </location>
</feature>
<dbReference type="Pfam" id="PF12833">
    <property type="entry name" value="HTH_18"/>
    <property type="match status" value="1"/>
</dbReference>
<keyword evidence="2" id="KW-0238">DNA-binding</keyword>
<dbReference type="PANTHER" id="PTHR46796:SF7">
    <property type="entry name" value="ARAC FAMILY TRANSCRIPTIONAL REGULATOR"/>
    <property type="match status" value="1"/>
</dbReference>
<comment type="caution">
    <text evidence="6">The sequence shown here is derived from an EMBL/GenBank/DDBJ whole genome shotgun (WGS) entry which is preliminary data.</text>
</comment>
<dbReference type="PANTHER" id="PTHR46796">
    <property type="entry name" value="HTH-TYPE TRANSCRIPTIONAL ACTIVATOR RHAS-RELATED"/>
    <property type="match status" value="1"/>
</dbReference>
<protein>
    <submittedName>
        <fullName evidence="6">AraC family transcriptional regulator</fullName>
    </submittedName>
</protein>
<sequence length="359" mass="37058">MDVLSDAVAAMRAGRPHSGRQWLHAPWRLSAPEFGAGAGFHVVLRGGCRLLLAGAEPLWLGVGDLVLLPHGSAHQLADARGGEAPPGRLLTLGDPASGAPAPVGPAPVEPAPVGPEAAGPAPGGPAGAAEGGVAGEGPTVLLCGAYLLDRARPHPLLASLPPVVHLRAGVGHHPALRGTIELLGAELAEPGRPGGDGVVPALLETLLLYALRAWYEDAAREGRAGGWSAALRDPAVSAALRALHANPARSWTVRDLGAEAGLSRAPFARRFAELVGRPPLAYLTWWRMVSAARLLRQTETPIRGVAERVGYASEFAFAKAFKREFGLPPGRYRRAAGGEAPGAGPAGGEPVGEAPRRRR</sequence>
<dbReference type="InterPro" id="IPR032783">
    <property type="entry name" value="AraC_lig"/>
</dbReference>
<accession>A0A3A9YP08</accession>
<keyword evidence="1" id="KW-0805">Transcription regulation</keyword>
<feature type="region of interest" description="Disordered" evidence="4">
    <location>
        <begin position="76"/>
        <end position="131"/>
    </location>
</feature>
<feature type="compositionally biased region" description="Pro residues" evidence="4">
    <location>
        <begin position="102"/>
        <end position="113"/>
    </location>
</feature>
<dbReference type="PROSITE" id="PS01124">
    <property type="entry name" value="HTH_ARAC_FAMILY_2"/>
    <property type="match status" value="1"/>
</dbReference>
<evidence type="ECO:0000256" key="2">
    <source>
        <dbReference type="ARBA" id="ARBA00023125"/>
    </source>
</evidence>
<dbReference type="EMBL" id="RBAL01000022">
    <property type="protein sequence ID" value="RKN37793.1"/>
    <property type="molecule type" value="Genomic_DNA"/>
</dbReference>
<dbReference type="OrthoDB" id="241790at2"/>
<dbReference type="PRINTS" id="PR00032">
    <property type="entry name" value="HTHARAC"/>
</dbReference>
<gene>
    <name evidence="6" type="ORF">D7294_26970</name>
</gene>
<organism evidence="6 7">
    <name type="scientific">Streptomyces hoynatensis</name>
    <dbReference type="NCBI Taxonomy" id="1141874"/>
    <lineage>
        <taxon>Bacteria</taxon>
        <taxon>Bacillati</taxon>
        <taxon>Actinomycetota</taxon>
        <taxon>Actinomycetes</taxon>
        <taxon>Kitasatosporales</taxon>
        <taxon>Streptomycetaceae</taxon>
        <taxon>Streptomyces</taxon>
    </lineage>
</organism>
<evidence type="ECO:0000256" key="3">
    <source>
        <dbReference type="ARBA" id="ARBA00023163"/>
    </source>
</evidence>
<dbReference type="InterPro" id="IPR018060">
    <property type="entry name" value="HTH_AraC"/>
</dbReference>
<keyword evidence="3" id="KW-0804">Transcription</keyword>
<evidence type="ECO:0000313" key="6">
    <source>
        <dbReference type="EMBL" id="RKN37793.1"/>
    </source>
</evidence>
<dbReference type="SUPFAM" id="SSF46689">
    <property type="entry name" value="Homeodomain-like"/>
    <property type="match status" value="2"/>
</dbReference>
<dbReference type="PROSITE" id="PS00041">
    <property type="entry name" value="HTH_ARAC_FAMILY_1"/>
    <property type="match status" value="1"/>
</dbReference>
<dbReference type="InterPro" id="IPR018062">
    <property type="entry name" value="HTH_AraC-typ_CS"/>
</dbReference>
<dbReference type="GO" id="GO:0043565">
    <property type="term" value="F:sequence-specific DNA binding"/>
    <property type="evidence" value="ECO:0007669"/>
    <property type="project" value="InterPro"/>
</dbReference>
<evidence type="ECO:0000259" key="5">
    <source>
        <dbReference type="PROSITE" id="PS01124"/>
    </source>
</evidence>
<feature type="compositionally biased region" description="Gly residues" evidence="4">
    <location>
        <begin position="339"/>
        <end position="350"/>
    </location>
</feature>
<dbReference type="Proteomes" id="UP000272474">
    <property type="component" value="Unassembled WGS sequence"/>
</dbReference>
<evidence type="ECO:0000313" key="7">
    <source>
        <dbReference type="Proteomes" id="UP000272474"/>
    </source>
</evidence>
<proteinExistence type="predicted"/>
<dbReference type="GO" id="GO:0003700">
    <property type="term" value="F:DNA-binding transcription factor activity"/>
    <property type="evidence" value="ECO:0007669"/>
    <property type="project" value="InterPro"/>
</dbReference>
<dbReference type="AlphaFoldDB" id="A0A3A9YP08"/>
<dbReference type="InterPro" id="IPR020449">
    <property type="entry name" value="Tscrpt_reg_AraC-type_HTH"/>
</dbReference>
<dbReference type="RefSeq" id="WP_120684329.1">
    <property type="nucleotide sequence ID" value="NZ_RBAL01000022.1"/>
</dbReference>
<dbReference type="SMART" id="SM00342">
    <property type="entry name" value="HTH_ARAC"/>
    <property type="match status" value="1"/>
</dbReference>
<dbReference type="Pfam" id="PF12852">
    <property type="entry name" value="Cupin_6"/>
    <property type="match status" value="1"/>
</dbReference>
<evidence type="ECO:0000256" key="1">
    <source>
        <dbReference type="ARBA" id="ARBA00023015"/>
    </source>
</evidence>
<feature type="domain" description="HTH araC/xylS-type" evidence="5">
    <location>
        <begin position="237"/>
        <end position="335"/>
    </location>
</feature>
<dbReference type="InterPro" id="IPR009057">
    <property type="entry name" value="Homeodomain-like_sf"/>
</dbReference>